<dbReference type="GO" id="GO:0006353">
    <property type="term" value="P:DNA-templated transcription termination"/>
    <property type="evidence" value="ECO:0007669"/>
    <property type="project" value="UniProtKB-UniRule"/>
</dbReference>
<gene>
    <name evidence="6 8" type="primary">nusB</name>
    <name evidence="8" type="ORF">WEOB_171</name>
</gene>
<proteinExistence type="inferred from homology"/>
<organism evidence="8 9">
    <name type="scientific">Candidatus Westeberhardia cardiocondylae</name>
    <dbReference type="NCBI Taxonomy" id="1594731"/>
    <lineage>
        <taxon>Bacteria</taxon>
        <taxon>Pseudomonadati</taxon>
        <taxon>Pseudomonadota</taxon>
        <taxon>Gammaproteobacteria</taxon>
        <taxon>Enterobacterales</taxon>
        <taxon>Enterobacteriaceae</taxon>
        <taxon>ant endosymbionts</taxon>
        <taxon>Candidatus Westeberhardia</taxon>
    </lineage>
</organism>
<evidence type="ECO:0000256" key="5">
    <source>
        <dbReference type="ARBA" id="ARBA00023163"/>
    </source>
</evidence>
<evidence type="ECO:0000313" key="8">
    <source>
        <dbReference type="EMBL" id="CEN32124.1"/>
    </source>
</evidence>
<dbReference type="SUPFAM" id="SSF48013">
    <property type="entry name" value="NusB-like"/>
    <property type="match status" value="1"/>
</dbReference>
<evidence type="ECO:0000256" key="1">
    <source>
        <dbReference type="ARBA" id="ARBA00005952"/>
    </source>
</evidence>
<dbReference type="STRING" id="1594731.WEOB_171"/>
<dbReference type="GO" id="GO:0005829">
    <property type="term" value="C:cytosol"/>
    <property type="evidence" value="ECO:0007669"/>
    <property type="project" value="TreeGrafter"/>
</dbReference>
<evidence type="ECO:0000256" key="2">
    <source>
        <dbReference type="ARBA" id="ARBA00022814"/>
    </source>
</evidence>
<sequence length="142" mass="16852">MKIKEFSVRRYTRISVIQALYAWQISKNKIVEIEMQFLMDLNHNFVDNIYFRELYLGSTTHVKELDKLILPNITRSLNMIGYVEHAILRLAIFELLYQKYVPYKVIINEAVELGKIFGTEKSYKFINSVLDKVGMQIRLNKK</sequence>
<dbReference type="AlphaFoldDB" id="A0A0H5BX11"/>
<dbReference type="NCBIfam" id="TIGR01951">
    <property type="entry name" value="nusB"/>
    <property type="match status" value="1"/>
</dbReference>
<comment type="function">
    <text evidence="6">Involved in transcription antitermination. Required for transcription of ribosomal RNA (rRNA) genes. Binds specifically to the boxA antiterminator sequence of the ribosomal RNA (rrn) operons.</text>
</comment>
<evidence type="ECO:0000256" key="3">
    <source>
        <dbReference type="ARBA" id="ARBA00022884"/>
    </source>
</evidence>
<dbReference type="GO" id="GO:0003723">
    <property type="term" value="F:RNA binding"/>
    <property type="evidence" value="ECO:0007669"/>
    <property type="project" value="UniProtKB-UniRule"/>
</dbReference>
<dbReference type="EMBL" id="LN774881">
    <property type="protein sequence ID" value="CEN32124.1"/>
    <property type="molecule type" value="Genomic_DNA"/>
</dbReference>
<dbReference type="PATRIC" id="fig|1594731.3.peg.160"/>
<dbReference type="KEGG" id="wca:WEOB_171"/>
<dbReference type="GO" id="GO:0031564">
    <property type="term" value="P:transcription antitermination"/>
    <property type="evidence" value="ECO:0007669"/>
    <property type="project" value="UniProtKB-KW"/>
</dbReference>
<reference evidence="9" key="1">
    <citation type="submission" date="2015-01" db="EMBL/GenBank/DDBJ databases">
        <authorList>
            <person name="Manzano-Marin A."/>
            <person name="Manzano-Marin A."/>
        </authorList>
    </citation>
    <scope>NUCLEOTIDE SEQUENCE [LARGE SCALE GENOMIC DNA]</scope>
    <source>
        <strain evidence="9">obscurior</strain>
    </source>
</reference>
<keyword evidence="4 6" id="KW-0805">Transcription regulation</keyword>
<dbReference type="Gene3D" id="1.10.940.10">
    <property type="entry name" value="NusB-like"/>
    <property type="match status" value="1"/>
</dbReference>
<keyword evidence="2 6" id="KW-0889">Transcription antitermination</keyword>
<dbReference type="Pfam" id="PF01029">
    <property type="entry name" value="NusB"/>
    <property type="match status" value="1"/>
</dbReference>
<dbReference type="PANTHER" id="PTHR11078">
    <property type="entry name" value="N UTILIZATION SUBSTANCE PROTEIN B-RELATED"/>
    <property type="match status" value="1"/>
</dbReference>
<dbReference type="InterPro" id="IPR006027">
    <property type="entry name" value="NusB_RsmB_TIM44"/>
</dbReference>
<dbReference type="HAMAP" id="MF_00073">
    <property type="entry name" value="NusB"/>
    <property type="match status" value="1"/>
</dbReference>
<protein>
    <recommendedName>
        <fullName evidence="6">Transcription antitermination protein NusB</fullName>
    </recommendedName>
    <alternativeName>
        <fullName evidence="6">Antitermination factor NusB</fullName>
    </alternativeName>
</protein>
<keyword evidence="5 6" id="KW-0804">Transcription</keyword>
<evidence type="ECO:0000256" key="6">
    <source>
        <dbReference type="HAMAP-Rule" id="MF_00073"/>
    </source>
</evidence>
<dbReference type="InterPro" id="IPR011605">
    <property type="entry name" value="NusB_fam"/>
</dbReference>
<keyword evidence="3 6" id="KW-0694">RNA-binding</keyword>
<accession>A0A0H5BX11</accession>
<dbReference type="Proteomes" id="UP000242753">
    <property type="component" value="Chromosome I"/>
</dbReference>
<feature type="domain" description="NusB/RsmB/TIM44" evidence="7">
    <location>
        <begin position="12"/>
        <end position="133"/>
    </location>
</feature>
<evidence type="ECO:0000256" key="4">
    <source>
        <dbReference type="ARBA" id="ARBA00023015"/>
    </source>
</evidence>
<evidence type="ECO:0000259" key="7">
    <source>
        <dbReference type="Pfam" id="PF01029"/>
    </source>
</evidence>
<name>A0A0H5BX11_9ENTR</name>
<evidence type="ECO:0000313" key="9">
    <source>
        <dbReference type="Proteomes" id="UP000242753"/>
    </source>
</evidence>
<keyword evidence="9" id="KW-1185">Reference proteome</keyword>
<comment type="similarity">
    <text evidence="1 6">Belongs to the NusB family.</text>
</comment>
<dbReference type="PANTHER" id="PTHR11078:SF3">
    <property type="entry name" value="ANTITERMINATION NUSB DOMAIN-CONTAINING PROTEIN"/>
    <property type="match status" value="1"/>
</dbReference>
<dbReference type="InterPro" id="IPR035926">
    <property type="entry name" value="NusB-like_sf"/>
</dbReference>